<dbReference type="PROSITE" id="PS51257">
    <property type="entry name" value="PROKAR_LIPOPROTEIN"/>
    <property type="match status" value="1"/>
</dbReference>
<evidence type="ECO:0000256" key="3">
    <source>
        <dbReference type="ARBA" id="ARBA00022544"/>
    </source>
</evidence>
<keyword evidence="7" id="KW-0449">Lipoprotein</keyword>
<dbReference type="EMBL" id="LTBB01000006">
    <property type="protein sequence ID" value="KYH29030.1"/>
    <property type="molecule type" value="Genomic_DNA"/>
</dbReference>
<dbReference type="Pfam" id="PF25198">
    <property type="entry name" value="Spore_GerAC_N"/>
    <property type="match status" value="1"/>
</dbReference>
<dbReference type="InterPro" id="IPR038501">
    <property type="entry name" value="Spore_GerAC_C_sf"/>
</dbReference>
<comment type="similarity">
    <text evidence="2">Belongs to the GerABKC lipoprotein family.</text>
</comment>
<reference evidence="10 11" key="1">
    <citation type="submission" date="2016-02" db="EMBL/GenBank/DDBJ databases">
        <title>Genome sequence of Clostridium colicanis DSM 13634.</title>
        <authorList>
            <person name="Poehlein A."/>
            <person name="Daniel R."/>
        </authorList>
    </citation>
    <scope>NUCLEOTIDE SEQUENCE [LARGE SCALE GENOMIC DNA]</scope>
    <source>
        <strain evidence="10 11">DSM 13634</strain>
    </source>
</reference>
<evidence type="ECO:0000256" key="7">
    <source>
        <dbReference type="ARBA" id="ARBA00023288"/>
    </source>
</evidence>
<evidence type="ECO:0000256" key="6">
    <source>
        <dbReference type="ARBA" id="ARBA00023139"/>
    </source>
</evidence>
<dbReference type="GO" id="GO:0016020">
    <property type="term" value="C:membrane"/>
    <property type="evidence" value="ECO:0007669"/>
    <property type="project" value="UniProtKB-SubCell"/>
</dbReference>
<dbReference type="PANTHER" id="PTHR35789:SF1">
    <property type="entry name" value="SPORE GERMINATION PROTEIN B3"/>
    <property type="match status" value="1"/>
</dbReference>
<dbReference type="PATRIC" id="fig|1121305.3.peg.1477"/>
<accession>A0A151AN84</accession>
<dbReference type="Proteomes" id="UP000075374">
    <property type="component" value="Unassembled WGS sequence"/>
</dbReference>
<gene>
    <name evidence="10" type="primary">gerBC_2</name>
    <name evidence="10" type="ORF">CLCOL_14700</name>
</gene>
<dbReference type="Pfam" id="PF05504">
    <property type="entry name" value="Spore_GerAC"/>
    <property type="match status" value="1"/>
</dbReference>
<keyword evidence="11" id="KW-1185">Reference proteome</keyword>
<dbReference type="GO" id="GO:0009847">
    <property type="term" value="P:spore germination"/>
    <property type="evidence" value="ECO:0007669"/>
    <property type="project" value="InterPro"/>
</dbReference>
<comment type="subcellular location">
    <subcellularLocation>
        <location evidence="1">Membrane</location>
        <topology evidence="1">Lipid-anchor</topology>
    </subcellularLocation>
</comment>
<keyword evidence="4" id="KW-0732">Signal</keyword>
<dbReference type="NCBIfam" id="TIGR02887">
    <property type="entry name" value="spore_ger_x_C"/>
    <property type="match status" value="1"/>
</dbReference>
<evidence type="ECO:0000259" key="9">
    <source>
        <dbReference type="Pfam" id="PF25198"/>
    </source>
</evidence>
<dbReference type="InterPro" id="IPR046953">
    <property type="entry name" value="Spore_GerAC-like_C"/>
</dbReference>
<comment type="caution">
    <text evidence="10">The sequence shown here is derived from an EMBL/GenBank/DDBJ whole genome shotgun (WGS) entry which is preliminary data.</text>
</comment>
<dbReference type="AlphaFoldDB" id="A0A151AN84"/>
<dbReference type="STRING" id="1121305.CLCOL_14700"/>
<dbReference type="PANTHER" id="PTHR35789">
    <property type="entry name" value="SPORE GERMINATION PROTEIN B3"/>
    <property type="match status" value="1"/>
</dbReference>
<evidence type="ECO:0000259" key="8">
    <source>
        <dbReference type="Pfam" id="PF05504"/>
    </source>
</evidence>
<evidence type="ECO:0000256" key="5">
    <source>
        <dbReference type="ARBA" id="ARBA00023136"/>
    </source>
</evidence>
<evidence type="ECO:0000256" key="2">
    <source>
        <dbReference type="ARBA" id="ARBA00007886"/>
    </source>
</evidence>
<keyword evidence="3" id="KW-0309">Germination</keyword>
<feature type="domain" description="Spore germination protein N-terminal" evidence="9">
    <location>
        <begin position="25"/>
        <end position="198"/>
    </location>
</feature>
<keyword evidence="5" id="KW-0472">Membrane</keyword>
<dbReference type="InterPro" id="IPR008844">
    <property type="entry name" value="Spore_GerAC-like"/>
</dbReference>
<dbReference type="Gene3D" id="6.20.190.10">
    <property type="entry name" value="Nutrient germinant receptor protein C, domain 1"/>
    <property type="match status" value="1"/>
</dbReference>
<organism evidence="10 11">
    <name type="scientific">Clostridium colicanis DSM 13634</name>
    <dbReference type="NCBI Taxonomy" id="1121305"/>
    <lineage>
        <taxon>Bacteria</taxon>
        <taxon>Bacillati</taxon>
        <taxon>Bacillota</taxon>
        <taxon>Clostridia</taxon>
        <taxon>Eubacteriales</taxon>
        <taxon>Clostridiaceae</taxon>
        <taxon>Clostridium</taxon>
    </lineage>
</organism>
<evidence type="ECO:0000256" key="4">
    <source>
        <dbReference type="ARBA" id="ARBA00022729"/>
    </source>
</evidence>
<name>A0A151AN84_9CLOT</name>
<evidence type="ECO:0000313" key="10">
    <source>
        <dbReference type="EMBL" id="KYH29030.1"/>
    </source>
</evidence>
<keyword evidence="6" id="KW-0564">Palmitate</keyword>
<dbReference type="InterPro" id="IPR057336">
    <property type="entry name" value="GerAC_N"/>
</dbReference>
<feature type="domain" description="Spore germination GerAC-like C-terminal" evidence="8">
    <location>
        <begin position="211"/>
        <end position="383"/>
    </location>
</feature>
<dbReference type="Gene3D" id="3.30.300.210">
    <property type="entry name" value="Nutrient germinant receptor protein C, domain 3"/>
    <property type="match status" value="1"/>
</dbReference>
<evidence type="ECO:0000313" key="11">
    <source>
        <dbReference type="Proteomes" id="UP000075374"/>
    </source>
</evidence>
<dbReference type="RefSeq" id="WP_061858317.1">
    <property type="nucleotide sequence ID" value="NZ_LTBB01000006.1"/>
</dbReference>
<evidence type="ECO:0000256" key="1">
    <source>
        <dbReference type="ARBA" id="ARBA00004635"/>
    </source>
</evidence>
<proteinExistence type="inferred from homology"/>
<sequence length="393" mass="45091">MEILKKLLSLILTLSISLTLSGCWNYRELDSLEIVAGYALDKDENGDYMLTVEFAMPTPEGTSNTPYILTSKGKTIFDAIRNIILEKGRRAYWNHTKLIIVSKEIAEEGMIPVIDVVFRNEELREDIYLIVSQEKTAREIFYRKLEESQGERRVLSFDIEEAFKNEKLVAKFPLVHFYNFAEELEKEGVCPMLPTIRIEKEEGNANIVLGGAALFKKDKVIGYLNEYEAQSIMFLKEKSIFAPMVVEVDDPLSEESNGRRRISFETLKIRSKVKPIVDNNKLLAQCNINMDLDVQDLVESEIEYLSKEGISILEEAAEDKVKKRIEEAIAKAYKGYSCDILGLGLKMKQQNPDMWKELKSSWDKMLKELETKIEVNVQIKGSGLYNKSIKVRE</sequence>
<protein>
    <submittedName>
        <fullName evidence="10">Spore germination protein B3</fullName>
    </submittedName>
</protein>